<keyword evidence="6" id="KW-0411">Iron-sulfur</keyword>
<keyword evidence="5" id="KW-0408">Iron</keyword>
<dbReference type="InterPro" id="IPR050377">
    <property type="entry name" value="Radical_SAM_PqqE_MftC-like"/>
</dbReference>
<dbReference type="Gene3D" id="3.20.20.70">
    <property type="entry name" value="Aldolase class I"/>
    <property type="match status" value="1"/>
</dbReference>
<reference evidence="8" key="1">
    <citation type="submission" date="2020-03" db="EMBL/GenBank/DDBJ databases">
        <title>The deep terrestrial virosphere.</title>
        <authorList>
            <person name="Holmfeldt K."/>
            <person name="Nilsson E."/>
            <person name="Simone D."/>
            <person name="Lopez-Fernandez M."/>
            <person name="Wu X."/>
            <person name="de Brujin I."/>
            <person name="Lundin D."/>
            <person name="Andersson A."/>
            <person name="Bertilsson S."/>
            <person name="Dopson M."/>
        </authorList>
    </citation>
    <scope>NUCLEOTIDE SEQUENCE</scope>
    <source>
        <strain evidence="8">TM448B02816</strain>
    </source>
</reference>
<dbReference type="PROSITE" id="PS51918">
    <property type="entry name" value="RADICAL_SAM"/>
    <property type="match status" value="1"/>
</dbReference>
<dbReference type="SUPFAM" id="SSF102114">
    <property type="entry name" value="Radical SAM enzymes"/>
    <property type="match status" value="1"/>
</dbReference>
<dbReference type="InterPro" id="IPR023885">
    <property type="entry name" value="4Fe4S-binding_SPASM_dom"/>
</dbReference>
<dbReference type="Pfam" id="PF04055">
    <property type="entry name" value="Radical_SAM"/>
    <property type="match status" value="1"/>
</dbReference>
<dbReference type="CDD" id="cd01335">
    <property type="entry name" value="Radical_SAM"/>
    <property type="match status" value="1"/>
</dbReference>
<dbReference type="AlphaFoldDB" id="A0A6M3XVP3"/>
<evidence type="ECO:0000256" key="6">
    <source>
        <dbReference type="ARBA" id="ARBA00023014"/>
    </source>
</evidence>
<protein>
    <submittedName>
        <fullName evidence="8">Putative radical SAM superfamily protein</fullName>
    </submittedName>
</protein>
<dbReference type="GO" id="GO:0051536">
    <property type="term" value="F:iron-sulfur cluster binding"/>
    <property type="evidence" value="ECO:0007669"/>
    <property type="project" value="UniProtKB-KW"/>
</dbReference>
<proteinExistence type="predicted"/>
<evidence type="ECO:0000256" key="4">
    <source>
        <dbReference type="ARBA" id="ARBA00022723"/>
    </source>
</evidence>
<dbReference type="GO" id="GO:0046872">
    <property type="term" value="F:metal ion binding"/>
    <property type="evidence" value="ECO:0007669"/>
    <property type="project" value="UniProtKB-KW"/>
</dbReference>
<evidence type="ECO:0000256" key="5">
    <source>
        <dbReference type="ARBA" id="ARBA00023004"/>
    </source>
</evidence>
<dbReference type="PANTHER" id="PTHR11228:SF34">
    <property type="entry name" value="TUNGSTEN-CONTAINING ALDEHYDE FERREDOXIN OXIDOREDUCTASE COFACTOR MODIFYING PROTEIN"/>
    <property type="match status" value="1"/>
</dbReference>
<dbReference type="EMBL" id="MT144955">
    <property type="protein sequence ID" value="QJI01843.1"/>
    <property type="molecule type" value="Genomic_DNA"/>
</dbReference>
<dbReference type="SFLD" id="SFLDG01067">
    <property type="entry name" value="SPASM/twitch_domain_containing"/>
    <property type="match status" value="1"/>
</dbReference>
<dbReference type="InterPro" id="IPR013785">
    <property type="entry name" value="Aldolase_TIM"/>
</dbReference>
<dbReference type="InterPro" id="IPR058240">
    <property type="entry name" value="rSAM_sf"/>
</dbReference>
<evidence type="ECO:0000256" key="1">
    <source>
        <dbReference type="ARBA" id="ARBA00001966"/>
    </source>
</evidence>
<gene>
    <name evidence="8" type="ORF">TM448B02816_0005</name>
</gene>
<dbReference type="GO" id="GO:0003824">
    <property type="term" value="F:catalytic activity"/>
    <property type="evidence" value="ECO:0007669"/>
    <property type="project" value="InterPro"/>
</dbReference>
<dbReference type="PANTHER" id="PTHR11228">
    <property type="entry name" value="RADICAL SAM DOMAIN PROTEIN"/>
    <property type="match status" value="1"/>
</dbReference>
<evidence type="ECO:0000313" key="8">
    <source>
        <dbReference type="EMBL" id="QJI01843.1"/>
    </source>
</evidence>
<keyword evidence="3" id="KW-0949">S-adenosyl-L-methionine</keyword>
<evidence type="ECO:0000259" key="7">
    <source>
        <dbReference type="PROSITE" id="PS51918"/>
    </source>
</evidence>
<dbReference type="SFLD" id="SFLDG01387">
    <property type="entry name" value="BtrN-like_SPASM_domain_contain"/>
    <property type="match status" value="1"/>
</dbReference>
<sequence length="358" mass="41206">MYKDYTIRSVDKVEASPLGLNIPINQGFYPQESGKVERFESTLTTEYWEYRQKWVDYPKHNIVGDFPINVDFEVTNACNLKCTMCPRTNMIKKGTFYEIGQISLETYKRIVDEGVPLGLCAVKHNFMGEPLMHPQLVDMIRYSKQAGVLDVMFNTNATLLTEEKSRELIKSGLDKIFFSFDSPYKEKYEAIRIGADYDEVLNNIKRFGEIRDEMGSIKPLTRVSMVVTKESIEDKDAFKKLFEPIVDVIAFIDFMSHVGMNREKDMLVEKKASETKYCCPQPWQRMIIHPDGLVSPCCGNSNRSLKMGNIFEQSAHEIWVGEAFQRLRELHASGRFEEIPTCAACPLSKYESELKCPK</sequence>
<comment type="cofactor">
    <cofactor evidence="1">
        <name>[4Fe-4S] cluster</name>
        <dbReference type="ChEBI" id="CHEBI:49883"/>
    </cofactor>
</comment>
<dbReference type="SFLD" id="SFLDS00029">
    <property type="entry name" value="Radical_SAM"/>
    <property type="match status" value="1"/>
</dbReference>
<evidence type="ECO:0000256" key="3">
    <source>
        <dbReference type="ARBA" id="ARBA00022691"/>
    </source>
</evidence>
<dbReference type="CDD" id="cd21109">
    <property type="entry name" value="SPASM"/>
    <property type="match status" value="1"/>
</dbReference>
<organism evidence="8">
    <name type="scientific">viral metagenome</name>
    <dbReference type="NCBI Taxonomy" id="1070528"/>
    <lineage>
        <taxon>unclassified sequences</taxon>
        <taxon>metagenomes</taxon>
        <taxon>organismal metagenomes</taxon>
    </lineage>
</organism>
<keyword evidence="2" id="KW-0004">4Fe-4S</keyword>
<feature type="domain" description="Radical SAM core" evidence="7">
    <location>
        <begin position="64"/>
        <end position="291"/>
    </location>
</feature>
<evidence type="ECO:0000256" key="2">
    <source>
        <dbReference type="ARBA" id="ARBA00022485"/>
    </source>
</evidence>
<name>A0A6M3XVP3_9ZZZZ</name>
<accession>A0A6M3XVP3</accession>
<dbReference type="InterPro" id="IPR034391">
    <property type="entry name" value="AdoMet-like_SPASM_containing"/>
</dbReference>
<dbReference type="InterPro" id="IPR007197">
    <property type="entry name" value="rSAM"/>
</dbReference>
<keyword evidence="4" id="KW-0479">Metal-binding</keyword>
<dbReference type="Pfam" id="PF13186">
    <property type="entry name" value="SPASM"/>
    <property type="match status" value="1"/>
</dbReference>